<evidence type="ECO:0000313" key="2">
    <source>
        <dbReference type="Proteomes" id="UP000239589"/>
    </source>
</evidence>
<protein>
    <submittedName>
        <fullName evidence="1">DUF2605 domain-containing protein</fullName>
    </submittedName>
</protein>
<dbReference type="Proteomes" id="UP000239589">
    <property type="component" value="Unassembled WGS sequence"/>
</dbReference>
<dbReference type="AlphaFoldDB" id="A0A2S6CSU4"/>
<dbReference type="Pfam" id="PF10792">
    <property type="entry name" value="DUF2605"/>
    <property type="match status" value="1"/>
</dbReference>
<name>A0A2S6CSU4_9CYAN</name>
<proteinExistence type="predicted"/>
<evidence type="ECO:0000313" key="1">
    <source>
        <dbReference type="EMBL" id="PPJ62833.1"/>
    </source>
</evidence>
<keyword evidence="2" id="KW-1185">Reference proteome</keyword>
<sequence length="108" mass="12535">MENSNLSNAQLLKVVLEPLLEDFQYWFDHYEQILENEKIQFMSENEQFDLMQRVKTAKNQLITAKMLFAATNEQAGIDMTTVTSWHQLVTECWSVGMRLGLSKESSSI</sequence>
<dbReference type="EMBL" id="PGEM01000094">
    <property type="protein sequence ID" value="PPJ62833.1"/>
    <property type="molecule type" value="Genomic_DNA"/>
</dbReference>
<organism evidence="1 2">
    <name type="scientific">Cuspidothrix issatschenkoi CHARLIE-1</name>
    <dbReference type="NCBI Taxonomy" id="2052836"/>
    <lineage>
        <taxon>Bacteria</taxon>
        <taxon>Bacillati</taxon>
        <taxon>Cyanobacteriota</taxon>
        <taxon>Cyanophyceae</taxon>
        <taxon>Nostocales</taxon>
        <taxon>Aphanizomenonaceae</taxon>
        <taxon>Cuspidothrix</taxon>
    </lineage>
</organism>
<dbReference type="InterPro" id="IPR019728">
    <property type="entry name" value="DUF2605"/>
</dbReference>
<dbReference type="RefSeq" id="WP_104388322.1">
    <property type="nucleotide sequence ID" value="NZ_PGEM01000094.1"/>
</dbReference>
<comment type="caution">
    <text evidence="1">The sequence shown here is derived from an EMBL/GenBank/DDBJ whole genome shotgun (WGS) entry which is preliminary data.</text>
</comment>
<dbReference type="OrthoDB" id="582622at2"/>
<gene>
    <name evidence="1" type="ORF">CUN59_13450</name>
</gene>
<reference evidence="1 2" key="1">
    <citation type="submission" date="2018-02" db="EMBL/GenBank/DDBJ databases">
        <title>Discovery of a pederin family compound in a non-symbiotic bloom-forming cyanobacterium.</title>
        <authorList>
            <person name="Kust A."/>
            <person name="Mares J."/>
            <person name="Jokela J."/>
            <person name="Urajova P."/>
            <person name="Hajek J."/>
            <person name="Saurav K."/>
            <person name="Voracova K."/>
            <person name="Fewer D.P."/>
            <person name="Haapaniemi E."/>
            <person name="Permi P."/>
            <person name="Rehakova K."/>
            <person name="Sivonen K."/>
            <person name="Hrouzek P."/>
        </authorList>
    </citation>
    <scope>NUCLEOTIDE SEQUENCE [LARGE SCALE GENOMIC DNA]</scope>
    <source>
        <strain evidence="1 2">CHARLIE-1</strain>
    </source>
</reference>
<accession>A0A2S6CSU4</accession>